<evidence type="ECO:0000256" key="1">
    <source>
        <dbReference type="SAM" id="SignalP"/>
    </source>
</evidence>
<gene>
    <name evidence="2" type="ORF">Nepgr_022961</name>
</gene>
<organism evidence="2 3">
    <name type="scientific">Nepenthes gracilis</name>
    <name type="common">Slender pitcher plant</name>
    <dbReference type="NCBI Taxonomy" id="150966"/>
    <lineage>
        <taxon>Eukaryota</taxon>
        <taxon>Viridiplantae</taxon>
        <taxon>Streptophyta</taxon>
        <taxon>Embryophyta</taxon>
        <taxon>Tracheophyta</taxon>
        <taxon>Spermatophyta</taxon>
        <taxon>Magnoliopsida</taxon>
        <taxon>eudicotyledons</taxon>
        <taxon>Gunneridae</taxon>
        <taxon>Pentapetalae</taxon>
        <taxon>Caryophyllales</taxon>
        <taxon>Nepenthaceae</taxon>
        <taxon>Nepenthes</taxon>
    </lineage>
</organism>
<feature type="signal peptide" evidence="1">
    <location>
        <begin position="1"/>
        <end position="17"/>
    </location>
</feature>
<evidence type="ECO:0000313" key="3">
    <source>
        <dbReference type="Proteomes" id="UP001279734"/>
    </source>
</evidence>
<dbReference type="AlphaFoldDB" id="A0AAD3XYK8"/>
<protein>
    <submittedName>
        <fullName evidence="2">Uncharacterized protein</fullName>
    </submittedName>
</protein>
<keyword evidence="1" id="KW-0732">Signal</keyword>
<comment type="caution">
    <text evidence="2">The sequence shown here is derived from an EMBL/GenBank/DDBJ whole genome shotgun (WGS) entry which is preliminary data.</text>
</comment>
<sequence length="84" mass="8856">MWLNSLLTIYVHAVLDADPDVAGGVPVCWSLLVQPEDETCVLMILLLGFEVGVSCVGAVPSLLAVARFNGCLSCSSSETLVPIH</sequence>
<proteinExistence type="predicted"/>
<accession>A0AAD3XYK8</accession>
<name>A0AAD3XYK8_NEPGR</name>
<evidence type="ECO:0000313" key="2">
    <source>
        <dbReference type="EMBL" id="GMH21119.1"/>
    </source>
</evidence>
<dbReference type="Proteomes" id="UP001279734">
    <property type="component" value="Unassembled WGS sequence"/>
</dbReference>
<dbReference type="EMBL" id="BSYO01000022">
    <property type="protein sequence ID" value="GMH21119.1"/>
    <property type="molecule type" value="Genomic_DNA"/>
</dbReference>
<keyword evidence="3" id="KW-1185">Reference proteome</keyword>
<feature type="chain" id="PRO_5042248527" evidence="1">
    <location>
        <begin position="18"/>
        <end position="84"/>
    </location>
</feature>
<reference evidence="2" key="1">
    <citation type="submission" date="2023-05" db="EMBL/GenBank/DDBJ databases">
        <title>Nepenthes gracilis genome sequencing.</title>
        <authorList>
            <person name="Fukushima K."/>
        </authorList>
    </citation>
    <scope>NUCLEOTIDE SEQUENCE</scope>
    <source>
        <strain evidence="2">SING2019-196</strain>
    </source>
</reference>